<dbReference type="Proteomes" id="UP001146351">
    <property type="component" value="Unassembled WGS sequence"/>
</dbReference>
<dbReference type="PROSITE" id="PS00488">
    <property type="entry name" value="PAL_HISTIDASE"/>
    <property type="match status" value="1"/>
</dbReference>
<protein>
    <recommendedName>
        <fullName evidence="5">Phenylalanine ammonia-lyase</fullName>
    </recommendedName>
</protein>
<reference evidence="3" key="1">
    <citation type="submission" date="2022-11" db="EMBL/GenBank/DDBJ databases">
        <authorList>
            <person name="Petersen C."/>
        </authorList>
    </citation>
    <scope>NUCLEOTIDE SEQUENCE</scope>
    <source>
        <strain evidence="3">IBT 21917</strain>
    </source>
</reference>
<organism evidence="3 4">
    <name type="scientific">Penicillium capsulatum</name>
    <dbReference type="NCBI Taxonomy" id="69766"/>
    <lineage>
        <taxon>Eukaryota</taxon>
        <taxon>Fungi</taxon>
        <taxon>Dikarya</taxon>
        <taxon>Ascomycota</taxon>
        <taxon>Pezizomycotina</taxon>
        <taxon>Eurotiomycetes</taxon>
        <taxon>Eurotiomycetidae</taxon>
        <taxon>Eurotiales</taxon>
        <taxon>Aspergillaceae</taxon>
        <taxon>Penicillium</taxon>
    </lineage>
</organism>
<dbReference type="NCBIfam" id="TIGR01226">
    <property type="entry name" value="phe_am_lyase"/>
    <property type="match status" value="1"/>
</dbReference>
<evidence type="ECO:0000313" key="4">
    <source>
        <dbReference type="Proteomes" id="UP001146351"/>
    </source>
</evidence>
<dbReference type="Gene3D" id="1.20.200.10">
    <property type="entry name" value="Fumarase/aspartase (Central domain)"/>
    <property type="match status" value="1"/>
</dbReference>
<dbReference type="InterPro" id="IPR023144">
    <property type="entry name" value="Phe_NH3-lyase_shielding_dom_sf"/>
</dbReference>
<dbReference type="Gene3D" id="1.10.274.20">
    <property type="entry name" value="Phenylalanine ammonia-lyase 1, domain 3"/>
    <property type="match status" value="1"/>
</dbReference>
<dbReference type="InterPro" id="IPR022313">
    <property type="entry name" value="Phe/His_NH3-lyase_AS"/>
</dbReference>
<name>A0A9W9LH69_9EURO</name>
<reference evidence="3" key="2">
    <citation type="journal article" date="2023" name="IMA Fungus">
        <title>Comparative genomic study of the Penicillium genus elucidates a diverse pangenome and 15 lateral gene transfer events.</title>
        <authorList>
            <person name="Petersen C."/>
            <person name="Sorensen T."/>
            <person name="Nielsen M.R."/>
            <person name="Sondergaard T.E."/>
            <person name="Sorensen J.L."/>
            <person name="Fitzpatrick D.A."/>
            <person name="Frisvad J.C."/>
            <person name="Nielsen K.L."/>
        </authorList>
    </citation>
    <scope>NUCLEOTIDE SEQUENCE</scope>
    <source>
        <strain evidence="3">IBT 21917</strain>
    </source>
</reference>
<dbReference type="OrthoDB" id="10051290at2759"/>
<dbReference type="GO" id="GO:0016841">
    <property type="term" value="F:ammonia-lyase activity"/>
    <property type="evidence" value="ECO:0007669"/>
    <property type="project" value="InterPro"/>
</dbReference>
<evidence type="ECO:0000256" key="1">
    <source>
        <dbReference type="ARBA" id="ARBA00007238"/>
    </source>
</evidence>
<evidence type="ECO:0000313" key="3">
    <source>
        <dbReference type="EMBL" id="KAJ5155742.1"/>
    </source>
</evidence>
<dbReference type="EMBL" id="JAPQKO010000006">
    <property type="protein sequence ID" value="KAJ5155742.1"/>
    <property type="molecule type" value="Genomic_DNA"/>
</dbReference>
<evidence type="ECO:0008006" key="5">
    <source>
        <dbReference type="Google" id="ProtNLM"/>
    </source>
</evidence>
<dbReference type="PANTHER" id="PTHR10362">
    <property type="entry name" value="HISTIDINE AMMONIA-LYASE"/>
    <property type="match status" value="1"/>
</dbReference>
<sequence length="718" mass="77655">MGEDAEKNGENGVHSSTFTDVILSGLNEFARLAQDKGEIRLDGSSLDIASMNAVARCHARPALTRDLDVLKEVDGSVEFLNNQLRARNTVYGVTTGFGGSADTRTNDYETLQKALIQHHNSAVGSPLHTGNYHPSYGSSLNDLKSHIMPISTVRAAMLARCNSLLRGHSSVRVDVINRIVTMLARGLTPMVPLRGSISASGDLTPLAYIAGALEGNPDIMVFCDRAEAPAELIPADKALQKIGLNSISFGPKEGLGLMNGTAFSCGAASLVLFEANQLVLMSQLLTAMGTEAILGSRRNYHSFISKARPHVGQTEAAANIYDALGGSKLATDVGPGRGAELAQDRYAWRTAPQWIGPQLENMKLAMQQVQTELNSTTDNPIADVLNEEMYHGGNFQAVSVATAMEKTMSAMQMLGKMVFSQCSELINPTLNKGLPPNLSIDNPNVSFAFKGVDINMAAYMSELAYLARPVTNYVQSAEMHNQGLNSLALIASRYAGDTVELLSLMTASYLYVLCQALDLRALHLEFIKVAQPQIDEITSDLLHRSKGPAVQALATEAAQHSVWEELMSNWAQFSSKDLPERSLATVAASLGNLRYIVLGNTVFDDSATHSSSKLHVQEWMDRVDRVLVTSYATTRESFFVQTTTKEYLCKSSKILYTFVRDTLGVPIHRGVVDHPTYDSGEPAAGKKMIGTNINAIYSALRSGGFADILSECYAARSG</sequence>
<dbReference type="GO" id="GO:0005737">
    <property type="term" value="C:cytoplasm"/>
    <property type="evidence" value="ECO:0007669"/>
    <property type="project" value="InterPro"/>
</dbReference>
<dbReference type="Pfam" id="PF00221">
    <property type="entry name" value="Lyase_aromatic"/>
    <property type="match status" value="1"/>
</dbReference>
<dbReference type="InterPro" id="IPR005922">
    <property type="entry name" value="Phe_NH3-lyase"/>
</dbReference>
<keyword evidence="4" id="KW-1185">Reference proteome</keyword>
<gene>
    <name evidence="3" type="ORF">N7492_008545</name>
</gene>
<dbReference type="AlphaFoldDB" id="A0A9W9LH69"/>
<dbReference type="InterPro" id="IPR024083">
    <property type="entry name" value="Fumarase/histidase_N"/>
</dbReference>
<evidence type="ECO:0000256" key="2">
    <source>
        <dbReference type="RuleBase" id="RU003954"/>
    </source>
</evidence>
<dbReference type="GO" id="GO:0006559">
    <property type="term" value="P:L-phenylalanine catabolic process"/>
    <property type="evidence" value="ECO:0007669"/>
    <property type="project" value="InterPro"/>
</dbReference>
<proteinExistence type="inferred from homology"/>
<comment type="caution">
    <text evidence="3">The sequence shown here is derived from an EMBL/GenBank/DDBJ whole genome shotgun (WGS) entry which is preliminary data.</text>
</comment>
<keyword evidence="2" id="KW-0456">Lyase</keyword>
<dbReference type="InterPro" id="IPR001106">
    <property type="entry name" value="Aromatic_Lyase"/>
</dbReference>
<dbReference type="Gene3D" id="1.10.275.10">
    <property type="entry name" value="Fumarase/aspartase (N-terminal domain)"/>
    <property type="match status" value="1"/>
</dbReference>
<dbReference type="CDD" id="cd00332">
    <property type="entry name" value="PAL-HAL"/>
    <property type="match status" value="1"/>
</dbReference>
<dbReference type="SUPFAM" id="SSF48557">
    <property type="entry name" value="L-aspartase-like"/>
    <property type="match status" value="1"/>
</dbReference>
<comment type="similarity">
    <text evidence="1 2">Belongs to the PAL/histidase family.</text>
</comment>
<dbReference type="InterPro" id="IPR008948">
    <property type="entry name" value="L-Aspartase-like"/>
</dbReference>
<accession>A0A9W9LH69</accession>